<dbReference type="Ensembl" id="ENSCPBT00000018572.1">
    <property type="protein sequence ID" value="ENSCPBP00000015683.1"/>
    <property type="gene ID" value="ENSCPBG00000011590.1"/>
</dbReference>
<dbReference type="InterPro" id="IPR036051">
    <property type="entry name" value="KRAB_dom_sf"/>
</dbReference>
<feature type="domain" description="KRAB" evidence="1">
    <location>
        <begin position="3"/>
        <end position="81"/>
    </location>
</feature>
<dbReference type="Pfam" id="PF01352">
    <property type="entry name" value="KRAB"/>
    <property type="match status" value="1"/>
</dbReference>
<dbReference type="GeneTree" id="ENSGT01150000287146"/>
<evidence type="ECO:0000313" key="2">
    <source>
        <dbReference type="Ensembl" id="ENSCPBP00000015683.1"/>
    </source>
</evidence>
<dbReference type="AlphaFoldDB" id="A0A8C3HBW5"/>
<reference evidence="2" key="2">
    <citation type="submission" date="2025-09" db="UniProtKB">
        <authorList>
            <consortium name="Ensembl"/>
        </authorList>
    </citation>
    <scope>IDENTIFICATION</scope>
</reference>
<dbReference type="InterPro" id="IPR050169">
    <property type="entry name" value="Krueppel_C2H2_ZnF"/>
</dbReference>
<dbReference type="PANTHER" id="PTHR23232">
    <property type="entry name" value="KRAB DOMAIN C2H2 ZINC FINGER"/>
    <property type="match status" value="1"/>
</dbReference>
<protein>
    <recommendedName>
        <fullName evidence="1">KRAB domain-containing protein</fullName>
    </recommendedName>
</protein>
<dbReference type="PANTHER" id="PTHR23232:SF142">
    <property type="entry name" value="GASTRULA ZINC FINGER PROTEIN XLCGF57.1-LIKE-RELATED"/>
    <property type="match status" value="1"/>
</dbReference>
<dbReference type="SUPFAM" id="SSF109640">
    <property type="entry name" value="KRAB domain (Kruppel-associated box)"/>
    <property type="match status" value="1"/>
</dbReference>
<dbReference type="Proteomes" id="UP000694380">
    <property type="component" value="Unplaced"/>
</dbReference>
<name>A0A8C3HBW5_CHRPI</name>
<dbReference type="PROSITE" id="PS50805">
    <property type="entry name" value="KRAB"/>
    <property type="match status" value="1"/>
</dbReference>
<dbReference type="GO" id="GO:0006355">
    <property type="term" value="P:regulation of DNA-templated transcription"/>
    <property type="evidence" value="ECO:0007669"/>
    <property type="project" value="InterPro"/>
</dbReference>
<dbReference type="CDD" id="cd07765">
    <property type="entry name" value="KRAB_A-box"/>
    <property type="match status" value="1"/>
</dbReference>
<dbReference type="Gene3D" id="6.10.140.140">
    <property type="match status" value="1"/>
</dbReference>
<evidence type="ECO:0000313" key="3">
    <source>
        <dbReference type="Proteomes" id="UP000694380"/>
    </source>
</evidence>
<organism evidence="2 3">
    <name type="scientific">Chrysemys picta bellii</name>
    <name type="common">Western painted turtle</name>
    <name type="synonym">Emys bellii</name>
    <dbReference type="NCBI Taxonomy" id="8478"/>
    <lineage>
        <taxon>Eukaryota</taxon>
        <taxon>Metazoa</taxon>
        <taxon>Chordata</taxon>
        <taxon>Craniata</taxon>
        <taxon>Vertebrata</taxon>
        <taxon>Euteleostomi</taxon>
        <taxon>Archelosauria</taxon>
        <taxon>Testudinata</taxon>
        <taxon>Testudines</taxon>
        <taxon>Cryptodira</taxon>
        <taxon>Durocryptodira</taxon>
        <taxon>Testudinoidea</taxon>
        <taxon>Emydidae</taxon>
        <taxon>Chrysemys</taxon>
    </lineage>
</organism>
<dbReference type="InterPro" id="IPR001909">
    <property type="entry name" value="KRAB"/>
</dbReference>
<reference evidence="2" key="1">
    <citation type="submission" date="2025-08" db="UniProtKB">
        <authorList>
            <consortium name="Ensembl"/>
        </authorList>
    </citation>
    <scope>IDENTIFICATION</scope>
</reference>
<dbReference type="SMART" id="SM00349">
    <property type="entry name" value="KRAB"/>
    <property type="match status" value="1"/>
</dbReference>
<proteinExistence type="predicted"/>
<accession>A0A8C3HBW5</accession>
<sequence length="196" mass="21406">MPVTFEEVAVYFTQGQGALLDPAQRALYRDVMWENYETVTSLGKGFLAPWLFEAGGGGLCVSSLSNETWQSKPKTHTKSSPPNPRGLQGGEAVYCPVCGVSWSLTESLFSLLLGNSSTMWRALVCTGLEIGRGLTLELGVHHNSPHLPRCLRTHPEGAQWPLSCPLRFHIPQHSTGMGSAHRMSFLTDALSVLRTP</sequence>
<keyword evidence="3" id="KW-1185">Reference proteome</keyword>
<evidence type="ECO:0000259" key="1">
    <source>
        <dbReference type="PROSITE" id="PS50805"/>
    </source>
</evidence>